<feature type="compositionally biased region" description="Basic and acidic residues" evidence="1">
    <location>
        <begin position="312"/>
        <end position="337"/>
    </location>
</feature>
<proteinExistence type="predicted"/>
<dbReference type="AlphaFoldDB" id="A0A1S3D2B7"/>
<reference evidence="3" key="1">
    <citation type="submission" date="2025-08" db="UniProtKB">
        <authorList>
            <consortium name="RefSeq"/>
        </authorList>
    </citation>
    <scope>IDENTIFICATION</scope>
</reference>
<feature type="compositionally biased region" description="Polar residues" evidence="1">
    <location>
        <begin position="93"/>
        <end position="117"/>
    </location>
</feature>
<feature type="compositionally biased region" description="Polar residues" evidence="1">
    <location>
        <begin position="193"/>
        <end position="210"/>
    </location>
</feature>
<keyword evidence="2" id="KW-1185">Reference proteome</keyword>
<dbReference type="Proteomes" id="UP000079169">
    <property type="component" value="Unplaced"/>
</dbReference>
<feature type="compositionally biased region" description="Polar residues" evidence="1">
    <location>
        <begin position="158"/>
        <end position="172"/>
    </location>
</feature>
<evidence type="ECO:0000256" key="1">
    <source>
        <dbReference type="SAM" id="MobiDB-lite"/>
    </source>
</evidence>
<dbReference type="KEGG" id="dci:103509977"/>
<feature type="region of interest" description="Disordered" evidence="1">
    <location>
        <begin position="26"/>
        <end position="123"/>
    </location>
</feature>
<feature type="compositionally biased region" description="Polar residues" evidence="1">
    <location>
        <begin position="218"/>
        <end position="229"/>
    </location>
</feature>
<evidence type="ECO:0000313" key="2">
    <source>
        <dbReference type="Proteomes" id="UP000079169"/>
    </source>
</evidence>
<name>A0A1S3D2B7_DIACI</name>
<feature type="region of interest" description="Disordered" evidence="1">
    <location>
        <begin position="135"/>
        <end position="250"/>
    </location>
</feature>
<accession>A0A1S3D2B7</accession>
<gene>
    <name evidence="3" type="primary">LOC103509977</name>
</gene>
<organism evidence="2 3">
    <name type="scientific">Diaphorina citri</name>
    <name type="common">Asian citrus psyllid</name>
    <dbReference type="NCBI Taxonomy" id="121845"/>
    <lineage>
        <taxon>Eukaryota</taxon>
        <taxon>Metazoa</taxon>
        <taxon>Ecdysozoa</taxon>
        <taxon>Arthropoda</taxon>
        <taxon>Hexapoda</taxon>
        <taxon>Insecta</taxon>
        <taxon>Pterygota</taxon>
        <taxon>Neoptera</taxon>
        <taxon>Paraneoptera</taxon>
        <taxon>Hemiptera</taxon>
        <taxon>Sternorrhyncha</taxon>
        <taxon>Psylloidea</taxon>
        <taxon>Psyllidae</taxon>
        <taxon>Diaphorininae</taxon>
        <taxon>Diaphorina</taxon>
    </lineage>
</organism>
<dbReference type="PROSITE" id="PS51257">
    <property type="entry name" value="PROKAR_LIPOPROTEIN"/>
    <property type="match status" value="1"/>
</dbReference>
<evidence type="ECO:0000313" key="3">
    <source>
        <dbReference type="RefSeq" id="XP_008472832.2"/>
    </source>
</evidence>
<dbReference type="GeneID" id="103509977"/>
<sequence>MSSKSRRNSEVRKQASAACVLTISCDKGSNMNINNGKGNSNFADQDSQCSSSSDDSSCSCSSDEQRSLPLTRKSVSFVGESSQRDSERRAPRSMSSHRNAGTSPYCESQSGYGSNAQPDVRMEDNGNVRVIKLTGLPLEWKEEDTFTARPTDTRAAGPNQNGPPLSQRPATQGSGGPTGGSKLKTLELHIDLTESQYNNQQGMSDNNASRGKNRNRNTHSGTNKNTQQGARGHSPPECHKSSKKSDNAEISKKKFEEEFAKLSRILKKELVITEKGLPCGAATCCPCNTTAGAAYLKDACKKSQSGSSQQYENRDSQNRSRGNSKEGKMRCDQKEETTVMLDANTIAELTRLLSNNQPGNSNY</sequence>
<protein>
    <submittedName>
        <fullName evidence="3">Uncharacterized protein LOC103509977 isoform X3</fullName>
    </submittedName>
</protein>
<feature type="region of interest" description="Disordered" evidence="1">
    <location>
        <begin position="304"/>
        <end position="337"/>
    </location>
</feature>
<feature type="compositionally biased region" description="Basic and acidic residues" evidence="1">
    <location>
        <begin position="234"/>
        <end position="250"/>
    </location>
</feature>
<feature type="compositionally biased region" description="Low complexity" evidence="1">
    <location>
        <begin position="27"/>
        <end position="62"/>
    </location>
</feature>
<dbReference type="RefSeq" id="XP_008472832.2">
    <property type="nucleotide sequence ID" value="XM_008474610.2"/>
</dbReference>